<organism evidence="2 3">
    <name type="scientific">Rhizophagus clarus</name>
    <dbReference type="NCBI Taxonomy" id="94130"/>
    <lineage>
        <taxon>Eukaryota</taxon>
        <taxon>Fungi</taxon>
        <taxon>Fungi incertae sedis</taxon>
        <taxon>Mucoromycota</taxon>
        <taxon>Glomeromycotina</taxon>
        <taxon>Glomeromycetes</taxon>
        <taxon>Glomerales</taxon>
        <taxon>Glomeraceae</taxon>
        <taxon>Rhizophagus</taxon>
    </lineage>
</organism>
<dbReference type="InterPro" id="IPR002492">
    <property type="entry name" value="Transposase_Tc1-like"/>
</dbReference>
<feature type="domain" description="Transposase Tc1-like" evidence="1">
    <location>
        <begin position="57"/>
        <end position="110"/>
    </location>
</feature>
<dbReference type="OrthoDB" id="2420879at2759"/>
<dbReference type="Gene3D" id="3.30.420.10">
    <property type="entry name" value="Ribonuclease H-like superfamily/Ribonuclease H"/>
    <property type="match status" value="1"/>
</dbReference>
<dbReference type="AlphaFoldDB" id="A0A8H3QP26"/>
<comment type="caution">
    <text evidence="2">The sequence shown here is derived from an EMBL/GenBank/DDBJ whole genome shotgun (WGS) entry which is preliminary data.</text>
</comment>
<sequence length="135" mass="15578">MITEHEANRQAIQQLWNQGIQDAMKIHNRTNMPFSTIYDNLKKLKNSGTVQHIEGTLSTKLSSTGIDVSYRTIGRHLSNHGYHKKLPRASPILTANHKLKRIEWAKKHLNDDWNNTLFSDETAFSAFSKYFRALV</sequence>
<dbReference type="GO" id="GO:0015074">
    <property type="term" value="P:DNA integration"/>
    <property type="evidence" value="ECO:0007669"/>
    <property type="project" value="InterPro"/>
</dbReference>
<evidence type="ECO:0000313" key="2">
    <source>
        <dbReference type="EMBL" id="GES87845.1"/>
    </source>
</evidence>
<accession>A0A8H3QP26</accession>
<dbReference type="EMBL" id="BLAL01000172">
    <property type="protein sequence ID" value="GES87845.1"/>
    <property type="molecule type" value="Genomic_DNA"/>
</dbReference>
<dbReference type="GO" id="GO:0006313">
    <property type="term" value="P:DNA transposition"/>
    <property type="evidence" value="ECO:0007669"/>
    <property type="project" value="InterPro"/>
</dbReference>
<dbReference type="InterPro" id="IPR036397">
    <property type="entry name" value="RNaseH_sf"/>
</dbReference>
<dbReference type="Proteomes" id="UP000615446">
    <property type="component" value="Unassembled WGS sequence"/>
</dbReference>
<reference evidence="2" key="1">
    <citation type="submission" date="2019-10" db="EMBL/GenBank/DDBJ databases">
        <title>Conservation and host-specific expression of non-tandemly repeated heterogenous ribosome RNA gene in arbuscular mycorrhizal fungi.</title>
        <authorList>
            <person name="Maeda T."/>
            <person name="Kobayashi Y."/>
            <person name="Nakagawa T."/>
            <person name="Ezawa T."/>
            <person name="Yamaguchi K."/>
            <person name="Bino T."/>
            <person name="Nishimoto Y."/>
            <person name="Shigenobu S."/>
            <person name="Kawaguchi M."/>
        </authorList>
    </citation>
    <scope>NUCLEOTIDE SEQUENCE</scope>
    <source>
        <strain evidence="2">HR1</strain>
    </source>
</reference>
<name>A0A8H3QP26_9GLOM</name>
<dbReference type="Pfam" id="PF01498">
    <property type="entry name" value="HTH_Tnp_Tc3_2"/>
    <property type="match status" value="1"/>
</dbReference>
<evidence type="ECO:0000313" key="3">
    <source>
        <dbReference type="Proteomes" id="UP000615446"/>
    </source>
</evidence>
<evidence type="ECO:0000259" key="1">
    <source>
        <dbReference type="Pfam" id="PF01498"/>
    </source>
</evidence>
<protein>
    <submittedName>
        <fullName evidence="2">Transposable element Tcb1 transposase</fullName>
    </submittedName>
</protein>
<dbReference type="GO" id="GO:0003677">
    <property type="term" value="F:DNA binding"/>
    <property type="evidence" value="ECO:0007669"/>
    <property type="project" value="InterPro"/>
</dbReference>
<gene>
    <name evidence="2" type="ORF">RCL2_001481700</name>
</gene>
<proteinExistence type="predicted"/>